<dbReference type="GO" id="GO:0005351">
    <property type="term" value="F:carbohydrate:proton symporter activity"/>
    <property type="evidence" value="ECO:0007669"/>
    <property type="project" value="TreeGrafter"/>
</dbReference>
<comment type="caution">
    <text evidence="11">The sequence shown here is derived from an EMBL/GenBank/DDBJ whole genome shotgun (WGS) entry which is preliminary data.</text>
</comment>
<keyword evidence="4 9" id="KW-0812">Transmembrane</keyword>
<evidence type="ECO:0000256" key="8">
    <source>
        <dbReference type="RuleBase" id="RU003346"/>
    </source>
</evidence>
<comment type="similarity">
    <text evidence="2 8">Belongs to the major facilitator superfamily. Sugar transporter (TC 2.A.1.1) family.</text>
</comment>
<dbReference type="GeneID" id="39589073"/>
<dbReference type="InterPro" id="IPR050360">
    <property type="entry name" value="MFS_Sugar_Transporters"/>
</dbReference>
<accession>A0A427Y5D3</accession>
<keyword evidence="12" id="KW-1185">Reference proteome</keyword>
<feature type="transmembrane region" description="Helical" evidence="9">
    <location>
        <begin position="224"/>
        <end position="245"/>
    </location>
</feature>
<dbReference type="InterPro" id="IPR005828">
    <property type="entry name" value="MFS_sugar_transport-like"/>
</dbReference>
<evidence type="ECO:0000313" key="11">
    <source>
        <dbReference type="EMBL" id="RSH86290.1"/>
    </source>
</evidence>
<evidence type="ECO:0000256" key="2">
    <source>
        <dbReference type="ARBA" id="ARBA00010992"/>
    </source>
</evidence>
<dbReference type="EMBL" id="RSCE01000002">
    <property type="protein sequence ID" value="RSH86290.1"/>
    <property type="molecule type" value="Genomic_DNA"/>
</dbReference>
<protein>
    <recommendedName>
        <fullName evidence="10">Major facilitator superfamily (MFS) profile domain-containing protein</fullName>
    </recommendedName>
</protein>
<dbReference type="NCBIfam" id="TIGR00879">
    <property type="entry name" value="SP"/>
    <property type="match status" value="1"/>
</dbReference>
<feature type="transmembrane region" description="Helical" evidence="9">
    <location>
        <begin position="51"/>
        <end position="77"/>
    </location>
</feature>
<dbReference type="InterPro" id="IPR036259">
    <property type="entry name" value="MFS_trans_sf"/>
</dbReference>
<evidence type="ECO:0000259" key="10">
    <source>
        <dbReference type="PROSITE" id="PS50850"/>
    </source>
</evidence>
<feature type="transmembrane region" description="Helical" evidence="9">
    <location>
        <begin position="127"/>
        <end position="145"/>
    </location>
</feature>
<feature type="domain" description="Major facilitator superfamily (MFS) profile" evidence="10">
    <location>
        <begin position="54"/>
        <end position="492"/>
    </location>
</feature>
<keyword evidence="5 9" id="KW-1133">Transmembrane helix</keyword>
<dbReference type="InterPro" id="IPR020846">
    <property type="entry name" value="MFS_dom"/>
</dbReference>
<evidence type="ECO:0000313" key="12">
    <source>
        <dbReference type="Proteomes" id="UP000279236"/>
    </source>
</evidence>
<evidence type="ECO:0000256" key="9">
    <source>
        <dbReference type="SAM" id="Phobius"/>
    </source>
</evidence>
<proteinExistence type="inferred from homology"/>
<dbReference type="AlphaFoldDB" id="A0A427Y5D3"/>
<dbReference type="Gene3D" id="1.20.1250.20">
    <property type="entry name" value="MFS general substrate transporter like domains"/>
    <property type="match status" value="1"/>
</dbReference>
<evidence type="ECO:0000256" key="7">
    <source>
        <dbReference type="ARBA" id="ARBA00049119"/>
    </source>
</evidence>
<comment type="catalytic activity">
    <reaction evidence="7">
        <text>myo-inositol(out) + H(+)(out) = myo-inositol(in) + H(+)(in)</text>
        <dbReference type="Rhea" id="RHEA:60364"/>
        <dbReference type="ChEBI" id="CHEBI:15378"/>
        <dbReference type="ChEBI" id="CHEBI:17268"/>
    </reaction>
</comment>
<dbReference type="GO" id="GO:0016020">
    <property type="term" value="C:membrane"/>
    <property type="evidence" value="ECO:0007669"/>
    <property type="project" value="UniProtKB-SubCell"/>
</dbReference>
<feature type="transmembrane region" description="Helical" evidence="9">
    <location>
        <begin position="151"/>
        <end position="173"/>
    </location>
</feature>
<feature type="transmembrane region" description="Helical" evidence="9">
    <location>
        <begin position="398"/>
        <end position="420"/>
    </location>
</feature>
<keyword evidence="6 9" id="KW-0472">Membrane</keyword>
<feature type="transmembrane region" description="Helical" evidence="9">
    <location>
        <begin position="185"/>
        <end position="204"/>
    </location>
</feature>
<keyword evidence="3 8" id="KW-0813">Transport</keyword>
<feature type="transmembrane region" description="Helical" evidence="9">
    <location>
        <begin position="470"/>
        <end position="488"/>
    </location>
</feature>
<dbReference type="PROSITE" id="PS00217">
    <property type="entry name" value="SUGAR_TRANSPORT_2"/>
    <property type="match status" value="1"/>
</dbReference>
<reference evidence="11 12" key="1">
    <citation type="submission" date="2018-11" db="EMBL/GenBank/DDBJ databases">
        <title>Genome sequence of Apiotrichum porosum DSM 27194.</title>
        <authorList>
            <person name="Aliyu H."/>
            <person name="Gorte O."/>
            <person name="Ochsenreither K."/>
        </authorList>
    </citation>
    <scope>NUCLEOTIDE SEQUENCE [LARGE SCALE GENOMIC DNA]</scope>
    <source>
        <strain evidence="11 12">DSM 27194</strain>
    </source>
</reference>
<evidence type="ECO:0000256" key="6">
    <source>
        <dbReference type="ARBA" id="ARBA00023136"/>
    </source>
</evidence>
<dbReference type="OrthoDB" id="6612291at2759"/>
<organism evidence="11 12">
    <name type="scientific">Apiotrichum porosum</name>
    <dbReference type="NCBI Taxonomy" id="105984"/>
    <lineage>
        <taxon>Eukaryota</taxon>
        <taxon>Fungi</taxon>
        <taxon>Dikarya</taxon>
        <taxon>Basidiomycota</taxon>
        <taxon>Agaricomycotina</taxon>
        <taxon>Tremellomycetes</taxon>
        <taxon>Trichosporonales</taxon>
        <taxon>Trichosporonaceae</taxon>
        <taxon>Apiotrichum</taxon>
    </lineage>
</organism>
<gene>
    <name evidence="11" type="ORF">EHS24_004530</name>
</gene>
<dbReference type="PANTHER" id="PTHR48022:SF2">
    <property type="entry name" value="PLASTIDIC GLUCOSE TRANSPORTER 4"/>
    <property type="match status" value="1"/>
</dbReference>
<dbReference type="Pfam" id="PF00083">
    <property type="entry name" value="Sugar_tr"/>
    <property type="match status" value="1"/>
</dbReference>
<dbReference type="RefSeq" id="XP_028479075.1">
    <property type="nucleotide sequence ID" value="XM_028620103.1"/>
</dbReference>
<dbReference type="SUPFAM" id="SSF103473">
    <property type="entry name" value="MFS general substrate transporter"/>
    <property type="match status" value="1"/>
</dbReference>
<comment type="subcellular location">
    <subcellularLocation>
        <location evidence="1">Membrane</location>
        <topology evidence="1">Multi-pass membrane protein</topology>
    </subcellularLocation>
</comment>
<evidence type="ECO:0000256" key="1">
    <source>
        <dbReference type="ARBA" id="ARBA00004141"/>
    </source>
</evidence>
<name>A0A427Y5D3_9TREE</name>
<dbReference type="InterPro" id="IPR005829">
    <property type="entry name" value="Sugar_transporter_CS"/>
</dbReference>
<feature type="transmembrane region" description="Helical" evidence="9">
    <location>
        <begin position="441"/>
        <end position="458"/>
    </location>
</feature>
<dbReference type="Proteomes" id="UP000279236">
    <property type="component" value="Unassembled WGS sequence"/>
</dbReference>
<dbReference type="FunFam" id="1.20.1250.20:FF:000078">
    <property type="entry name" value="MFS maltose transporter, putative"/>
    <property type="match status" value="1"/>
</dbReference>
<feature type="transmembrane region" description="Helical" evidence="9">
    <location>
        <begin position="370"/>
        <end position="392"/>
    </location>
</feature>
<sequence length="547" mass="61099">MSPASTTLDPHTDEKTVEELRIEELLAQAEKGTEAEHNMTLMAALRKYPKAAAWSMALSIAVIMEGYDLTLLGNFYAYPSFRKRFGTHYINDKGEDDWQVPARWMAGIGNAGAANGILAERYGYKRTLFWTLIWFSGAVFLFFFANSLEMIMGGQVIAGFAWGIFQTLTTTYAAEVAPLPLRGILTTWVNACWGIGQLIGVGLLRGLLHRTDEWGWRIPYGLQWFWPVPLIIIAVTCPESPWWLVRKGRVEDARHSLGRLYSGDSGEEIDNTVAMIEHTIAMERATSSTASYVDLFRRKNIRRTEVVFGAWAVQQLCGSAFMGYCTYFLEQAGLSTENAFSMTMGQHAINTGGTFIAWAFMGAGVGRRTLYLYGCLWMGSVLLIIGGVSTIHTTAASWAAGVMLLMWSVAYQFTVGTVCYSLVAEIPSRRLAIKSINLGRAFYSVIGIINGSYMAYMLNPTAWNWGGKTAFYWAGMAFLCTIWIYFRLPEPRGLTYQEINARFDAGVPARQFQTVDMDIFERNDKTLAAGNIAIDNKHETVHKEVVV</sequence>
<dbReference type="PANTHER" id="PTHR48022">
    <property type="entry name" value="PLASTIDIC GLUCOSE TRANSPORTER 4"/>
    <property type="match status" value="1"/>
</dbReference>
<evidence type="ECO:0000256" key="3">
    <source>
        <dbReference type="ARBA" id="ARBA00022448"/>
    </source>
</evidence>
<feature type="transmembrane region" description="Helical" evidence="9">
    <location>
        <begin position="306"/>
        <end position="329"/>
    </location>
</feature>
<dbReference type="InterPro" id="IPR003663">
    <property type="entry name" value="Sugar/inositol_transpt"/>
</dbReference>
<evidence type="ECO:0000256" key="5">
    <source>
        <dbReference type="ARBA" id="ARBA00022989"/>
    </source>
</evidence>
<feature type="transmembrane region" description="Helical" evidence="9">
    <location>
        <begin position="344"/>
        <end position="363"/>
    </location>
</feature>
<evidence type="ECO:0000256" key="4">
    <source>
        <dbReference type="ARBA" id="ARBA00022692"/>
    </source>
</evidence>
<dbReference type="PROSITE" id="PS50850">
    <property type="entry name" value="MFS"/>
    <property type="match status" value="1"/>
</dbReference>